<dbReference type="EMBL" id="JACZHT010000006">
    <property type="protein sequence ID" value="MBE1237680.1"/>
    <property type="molecule type" value="Genomic_DNA"/>
</dbReference>
<reference evidence="5" key="1">
    <citation type="submission" date="2020-10" db="EMBL/GenBank/DDBJ databases">
        <title>Genome sequence of the unusual species of purple photosynthetic bacteria, Phaeovibrio sulfidiphilus DSM 23193, type strain.</title>
        <authorList>
            <person name="Kyndt J.A."/>
            <person name="Meyer T.E."/>
        </authorList>
    </citation>
    <scope>NUCLEOTIDE SEQUENCE</scope>
    <source>
        <strain evidence="5">DSM 23193</strain>
    </source>
</reference>
<dbReference type="PANTHER" id="PTHR24198">
    <property type="entry name" value="ANKYRIN REPEAT AND PROTEIN KINASE DOMAIN-CONTAINING PROTEIN"/>
    <property type="match status" value="1"/>
</dbReference>
<dbReference type="RefSeq" id="WP_192534685.1">
    <property type="nucleotide sequence ID" value="NZ_JACZHT010000006.1"/>
</dbReference>
<protein>
    <submittedName>
        <fullName evidence="5">Ankyrin repeat domain-containing protein</fullName>
    </submittedName>
</protein>
<dbReference type="SUPFAM" id="SSF48403">
    <property type="entry name" value="Ankyrin repeat"/>
    <property type="match status" value="1"/>
</dbReference>
<keyword evidence="2 3" id="KW-0040">ANK repeat</keyword>
<feature type="signal peptide" evidence="4">
    <location>
        <begin position="1"/>
        <end position="30"/>
    </location>
</feature>
<feature type="chain" id="PRO_5035209609" evidence="4">
    <location>
        <begin position="31"/>
        <end position="460"/>
    </location>
</feature>
<evidence type="ECO:0000256" key="4">
    <source>
        <dbReference type="SAM" id="SignalP"/>
    </source>
</evidence>
<keyword evidence="1" id="KW-0677">Repeat</keyword>
<dbReference type="Proteomes" id="UP000631034">
    <property type="component" value="Unassembled WGS sequence"/>
</dbReference>
<sequence>MRFRVCGFFSSLVVPVLVALCIGTPGAALAFDTPEDAVHALVESLRDKDPDAFLKVVDLDSVLDASRAAYYDGTENGVLKNRAYPEVREEFLDSIASGTRAALCKDARASGCPWYPKGLEAGKITKTEENSAYIAVDSEEDIRSWLVLFKTDDGWKVSALPLSLKEAKIFASDEFRKHIAAYRDAIARRDQAYLDEQEQKRIAEENRPRTWDDIWKAYNENKTESEILALYKRVGSLDERTRNGSTFLHLAAQHAHVEAIDWLLKAGLDPNAKDEGERTALWVLAEDREPYKKAPGRIYDSAVLLLDAGTKPVDRDWNYQDIFEHTEAAGQGNTELLKALHDKGFDITRAARNGVNGLHMALRSLYNPTQTARLAEERFTEARERGGNVEAARKLHDAAQADLNRARAAAVTNVRLLLKAGVSPDQGDEAGYTSRRMAENGKVAEIQALMEAVPRKEETP</sequence>
<dbReference type="Pfam" id="PF00023">
    <property type="entry name" value="Ank"/>
    <property type="match status" value="1"/>
</dbReference>
<name>A0A8J7CRL1_9PROT</name>
<dbReference type="SMART" id="SM00248">
    <property type="entry name" value="ANK"/>
    <property type="match status" value="3"/>
</dbReference>
<dbReference type="Gene3D" id="1.25.40.20">
    <property type="entry name" value="Ankyrin repeat-containing domain"/>
    <property type="match status" value="1"/>
</dbReference>
<dbReference type="InterPro" id="IPR002110">
    <property type="entry name" value="Ankyrin_rpt"/>
</dbReference>
<gene>
    <name evidence="5" type="ORF">IHV25_08470</name>
</gene>
<keyword evidence="6" id="KW-1185">Reference proteome</keyword>
<evidence type="ECO:0000256" key="1">
    <source>
        <dbReference type="ARBA" id="ARBA00022737"/>
    </source>
</evidence>
<comment type="caution">
    <text evidence="5">The sequence shown here is derived from an EMBL/GenBank/DDBJ whole genome shotgun (WGS) entry which is preliminary data.</text>
</comment>
<evidence type="ECO:0000256" key="3">
    <source>
        <dbReference type="PROSITE-ProRule" id="PRU00023"/>
    </source>
</evidence>
<keyword evidence="4" id="KW-0732">Signal</keyword>
<proteinExistence type="predicted"/>
<evidence type="ECO:0000256" key="2">
    <source>
        <dbReference type="ARBA" id="ARBA00023043"/>
    </source>
</evidence>
<dbReference type="PROSITE" id="PS50088">
    <property type="entry name" value="ANK_REPEAT"/>
    <property type="match status" value="1"/>
</dbReference>
<accession>A0A8J7CRL1</accession>
<dbReference type="PANTHER" id="PTHR24198:SF165">
    <property type="entry name" value="ANKYRIN REPEAT-CONTAINING PROTEIN-RELATED"/>
    <property type="match status" value="1"/>
</dbReference>
<organism evidence="5 6">
    <name type="scientific">Phaeovibrio sulfidiphilus</name>
    <dbReference type="NCBI Taxonomy" id="1220600"/>
    <lineage>
        <taxon>Bacteria</taxon>
        <taxon>Pseudomonadati</taxon>
        <taxon>Pseudomonadota</taxon>
        <taxon>Alphaproteobacteria</taxon>
        <taxon>Rhodospirillales</taxon>
        <taxon>Rhodospirillaceae</taxon>
        <taxon>Phaeovibrio</taxon>
    </lineage>
</organism>
<feature type="repeat" description="ANK" evidence="3">
    <location>
        <begin position="243"/>
        <end position="275"/>
    </location>
</feature>
<evidence type="ECO:0000313" key="5">
    <source>
        <dbReference type="EMBL" id="MBE1237680.1"/>
    </source>
</evidence>
<dbReference type="AlphaFoldDB" id="A0A8J7CRL1"/>
<dbReference type="PROSITE" id="PS50297">
    <property type="entry name" value="ANK_REP_REGION"/>
    <property type="match status" value="1"/>
</dbReference>
<evidence type="ECO:0000313" key="6">
    <source>
        <dbReference type="Proteomes" id="UP000631034"/>
    </source>
</evidence>
<dbReference type="InterPro" id="IPR036770">
    <property type="entry name" value="Ankyrin_rpt-contain_sf"/>
</dbReference>